<evidence type="ECO:0000313" key="3">
    <source>
        <dbReference type="EMBL" id="KAK3270218.1"/>
    </source>
</evidence>
<dbReference type="PROSITE" id="PS51184">
    <property type="entry name" value="JMJC"/>
    <property type="match status" value="1"/>
</dbReference>
<dbReference type="InterPro" id="IPR003347">
    <property type="entry name" value="JmjC_dom"/>
</dbReference>
<evidence type="ECO:0000259" key="2">
    <source>
        <dbReference type="PROSITE" id="PS51184"/>
    </source>
</evidence>
<dbReference type="EMBL" id="LGRX02010519">
    <property type="protein sequence ID" value="KAK3270218.1"/>
    <property type="molecule type" value="Genomic_DNA"/>
</dbReference>
<accession>A0AAE0G2M8</accession>
<dbReference type="PANTHER" id="PTHR12461">
    <property type="entry name" value="HYPOXIA-INDUCIBLE FACTOR 1 ALPHA INHIBITOR-RELATED"/>
    <property type="match status" value="1"/>
</dbReference>
<sequence>MPYLVDKIGETTVTVDITPNGRGDAVVETPSGDFFVTPEERAMPFKAFVELLHASRSDPTHGVPYVQHQNGSFISEFSELLEDADEELSWASEALALQPDAVNIWIGDERAVTSMHKDHYENLYAVVAGQKHFTLLPPVECHRVYYTSYPAASYRQDEGTREFSITPEEPTREVSWIPVDPHPAADRVEAERARFPKFFHGAPCVECTLNPGDVLYLPAMWYHYVRQTPDPDMGVTIAINFWYDMAFDFRFACFGFLERLVADCNKNQIANVANLEEDAGPRESSFDG</sequence>
<proteinExistence type="inferred from homology"/>
<feature type="domain" description="JmjC" evidence="2">
    <location>
        <begin position="64"/>
        <end position="258"/>
    </location>
</feature>
<comment type="similarity">
    <text evidence="1">Belongs to the JARID1 histone demethylase family.</text>
</comment>
<organism evidence="3 4">
    <name type="scientific">Cymbomonas tetramitiformis</name>
    <dbReference type="NCBI Taxonomy" id="36881"/>
    <lineage>
        <taxon>Eukaryota</taxon>
        <taxon>Viridiplantae</taxon>
        <taxon>Chlorophyta</taxon>
        <taxon>Pyramimonadophyceae</taxon>
        <taxon>Pyramimonadales</taxon>
        <taxon>Pyramimonadaceae</taxon>
        <taxon>Cymbomonas</taxon>
    </lineage>
</organism>
<evidence type="ECO:0000313" key="4">
    <source>
        <dbReference type="Proteomes" id="UP001190700"/>
    </source>
</evidence>
<dbReference type="SUPFAM" id="SSF51197">
    <property type="entry name" value="Clavaminate synthase-like"/>
    <property type="match status" value="1"/>
</dbReference>
<dbReference type="InterPro" id="IPR041667">
    <property type="entry name" value="Cupin_8"/>
</dbReference>
<gene>
    <name evidence="3" type="ORF">CYMTET_21374</name>
</gene>
<dbReference type="Pfam" id="PF13621">
    <property type="entry name" value="Cupin_8"/>
    <property type="match status" value="1"/>
</dbReference>
<protein>
    <recommendedName>
        <fullName evidence="2">JmjC domain-containing protein</fullName>
    </recommendedName>
</protein>
<keyword evidence="4" id="KW-1185">Reference proteome</keyword>
<dbReference type="AlphaFoldDB" id="A0AAE0G2M8"/>
<dbReference type="PANTHER" id="PTHR12461:SF99">
    <property type="entry name" value="BIFUNCTIONAL PEPTIDASE AND (3S)-LYSYL HYDROXYLASE JMJD7"/>
    <property type="match status" value="1"/>
</dbReference>
<dbReference type="InterPro" id="IPR014710">
    <property type="entry name" value="RmlC-like_jellyroll"/>
</dbReference>
<reference evidence="3 4" key="1">
    <citation type="journal article" date="2015" name="Genome Biol. Evol.">
        <title>Comparative Genomics of a Bacterivorous Green Alga Reveals Evolutionary Causalities and Consequences of Phago-Mixotrophic Mode of Nutrition.</title>
        <authorList>
            <person name="Burns J.A."/>
            <person name="Paasch A."/>
            <person name="Narechania A."/>
            <person name="Kim E."/>
        </authorList>
    </citation>
    <scope>NUCLEOTIDE SEQUENCE [LARGE SCALE GENOMIC DNA]</scope>
    <source>
        <strain evidence="3 4">PLY_AMNH</strain>
    </source>
</reference>
<dbReference type="SMART" id="SM00558">
    <property type="entry name" value="JmjC"/>
    <property type="match status" value="1"/>
</dbReference>
<dbReference type="Gene3D" id="2.60.120.10">
    <property type="entry name" value="Jelly Rolls"/>
    <property type="match status" value="1"/>
</dbReference>
<evidence type="ECO:0000256" key="1">
    <source>
        <dbReference type="ARBA" id="ARBA00006801"/>
    </source>
</evidence>
<comment type="caution">
    <text evidence="3">The sequence shown here is derived from an EMBL/GenBank/DDBJ whole genome shotgun (WGS) entry which is preliminary data.</text>
</comment>
<dbReference type="Proteomes" id="UP001190700">
    <property type="component" value="Unassembled WGS sequence"/>
</dbReference>
<name>A0AAE0G2M8_9CHLO</name>